<organism evidence="5 6">
    <name type="scientific">Odinarchaeota yellowstonii (strain LCB_4)</name>
    <dbReference type="NCBI Taxonomy" id="1841599"/>
    <lineage>
        <taxon>Archaea</taxon>
        <taxon>Promethearchaeati</taxon>
        <taxon>Candidatus Odinarchaeota</taxon>
        <taxon>Candidatus Odinarchaeia</taxon>
        <taxon>Candidatus Odinarchaeales</taxon>
        <taxon>Candidatus Odinarchaeaceae</taxon>
        <taxon>Candidatus Odinarchaeum</taxon>
    </lineage>
</organism>
<keyword evidence="2" id="KW-0812">Transmembrane</keyword>
<evidence type="ECO:0000259" key="3">
    <source>
        <dbReference type="Pfam" id="PF07431"/>
    </source>
</evidence>
<dbReference type="Pfam" id="PF07431">
    <property type="entry name" value="DUF1512"/>
    <property type="match status" value="1"/>
</dbReference>
<feature type="domain" description="DUF1512" evidence="3">
    <location>
        <begin position="12"/>
        <end position="187"/>
    </location>
</feature>
<evidence type="ECO:0000313" key="6">
    <source>
        <dbReference type="Proteomes" id="UP000186851"/>
    </source>
</evidence>
<evidence type="ECO:0000256" key="1">
    <source>
        <dbReference type="SAM" id="Coils"/>
    </source>
</evidence>
<evidence type="ECO:0000259" key="4">
    <source>
        <dbReference type="Pfam" id="PF23542"/>
    </source>
</evidence>
<dbReference type="InterPro" id="IPR009995">
    <property type="entry name" value="DUF1512"/>
</dbReference>
<dbReference type="KEGG" id="oyw:OdinLCB4_001710"/>
<protein>
    <submittedName>
        <fullName evidence="5">DUF1512 domain-containing protein</fullName>
    </submittedName>
</protein>
<accession>A0AAF0D2Y7</accession>
<dbReference type="EMBL" id="CP091871">
    <property type="protein sequence ID" value="WEU40669.1"/>
    <property type="molecule type" value="Genomic_DNA"/>
</dbReference>
<keyword evidence="1" id="KW-0175">Coiled coil</keyword>
<evidence type="ECO:0000313" key="5">
    <source>
        <dbReference type="EMBL" id="WEU40669.1"/>
    </source>
</evidence>
<gene>
    <name evidence="5" type="ORF">OdinLCB4_001710</name>
</gene>
<keyword evidence="2" id="KW-1133">Transmembrane helix</keyword>
<dbReference type="InterPro" id="IPR056460">
    <property type="entry name" value="DUF1512_N"/>
</dbReference>
<dbReference type="Proteomes" id="UP000186851">
    <property type="component" value="Chromosome"/>
</dbReference>
<dbReference type="PIRSF" id="PIRSF016495">
    <property type="entry name" value="UCP016495"/>
    <property type="match status" value="1"/>
</dbReference>
<evidence type="ECO:0000256" key="2">
    <source>
        <dbReference type="SAM" id="Phobius"/>
    </source>
</evidence>
<dbReference type="InterPro" id="IPR056461">
    <property type="entry name" value="DUF1512_C"/>
</dbReference>
<feature type="transmembrane region" description="Helical" evidence="2">
    <location>
        <begin position="12"/>
        <end position="28"/>
    </location>
</feature>
<reference evidence="5" key="2">
    <citation type="journal article" date="2022" name="Nat. Microbiol.">
        <title>A closed Candidatus Odinarchaeum chromosome exposes Asgard archaeal viruses.</title>
        <authorList>
            <person name="Tamarit D."/>
            <person name="Caceres E.F."/>
            <person name="Krupovic M."/>
            <person name="Nijland R."/>
            <person name="Eme L."/>
            <person name="Robinson N.P."/>
            <person name="Ettema T.J.G."/>
        </authorList>
    </citation>
    <scope>NUCLEOTIDE SEQUENCE</scope>
    <source>
        <strain evidence="5">LCB_4</strain>
    </source>
</reference>
<keyword evidence="2" id="KW-0472">Membrane</keyword>
<dbReference type="AlphaFoldDB" id="A0AAF0D2Y7"/>
<proteinExistence type="predicted"/>
<reference evidence="5" key="1">
    <citation type="journal article" date="2017" name="Nature">
        <title>Asgard archaea illuminate the origin of eukaryotic cellular complexity.</title>
        <authorList>
            <person name="Zaremba-Niedzwiedzka K."/>
            <person name="Caceres E.F."/>
            <person name="Saw J.H."/>
            <person name="Backstrom D."/>
            <person name="Juzokaite L."/>
            <person name="Vancaester E."/>
            <person name="Seitz K.W."/>
            <person name="Anantharaman K."/>
            <person name="Starnawski P."/>
            <person name="Kjeldsen K.U."/>
            <person name="Scott M.B."/>
            <person name="Nunoura T."/>
            <person name="Banfield J.F."/>
            <person name="Schramm A."/>
            <person name="Baker B.J."/>
            <person name="Spang A."/>
            <person name="Ettema T.J.G."/>
        </authorList>
    </citation>
    <scope>NUCLEOTIDE SEQUENCE</scope>
    <source>
        <strain evidence="5">LCB_4</strain>
    </source>
</reference>
<feature type="domain" description="DUF1512" evidence="4">
    <location>
        <begin position="192"/>
        <end position="372"/>
    </location>
</feature>
<sequence>MQFNFGNDINSIISILIYVFFFIYIIFAQRIQIWAMSKQIEVALSKLEMYYSKGKSITINTIKEVCKCDTDPTNAVNNFLEFFTIEPVDKDPAGVLKRLEHILDVRDSRFEMQVRQLAPTAPESEIQNIENLLEAAQAVYFIFKVVRHYYLLAKKSKSYIFIVQLQMQLSEIMRIASAYFEALRAFADGKPIGDSIGPFVVTAIAKEYKRAGKPVKEILNYVKDTMVYEVDFENRRLYIVRAQGPGGAVGKPGEAIKKLVEENNGKISRIITIDAALRLEGEKSAEIAEGVGAAIGGPGVEKFKMEDAGVAYNIPLDAIIVKETIEEAVTSLKKELAEAVDNVVNRIKTAINERTKPGDVIILAGIGNTIGVGV</sequence>
<feature type="coiled-coil region" evidence="1">
    <location>
        <begin position="322"/>
        <end position="353"/>
    </location>
</feature>
<name>A0AAF0D2Y7_ODILC</name>
<dbReference type="Pfam" id="PF23542">
    <property type="entry name" value="DUF1512_C"/>
    <property type="match status" value="1"/>
</dbReference>